<dbReference type="Pfam" id="PF00112">
    <property type="entry name" value="Peptidase_C1"/>
    <property type="match status" value="1"/>
</dbReference>
<dbReference type="InterPro" id="IPR038765">
    <property type="entry name" value="Papain-like_cys_pep_sf"/>
</dbReference>
<evidence type="ECO:0000259" key="4">
    <source>
        <dbReference type="SMART" id="SM00645"/>
    </source>
</evidence>
<dbReference type="GO" id="GO:0008234">
    <property type="term" value="F:cysteine-type peptidase activity"/>
    <property type="evidence" value="ECO:0007669"/>
    <property type="project" value="InterPro"/>
</dbReference>
<dbReference type="Pfam" id="PF08246">
    <property type="entry name" value="Inhibitor_I29"/>
    <property type="match status" value="1"/>
</dbReference>
<dbReference type="CDD" id="cd02248">
    <property type="entry name" value="Peptidase_C1A"/>
    <property type="match status" value="1"/>
</dbReference>
<comment type="similarity">
    <text evidence="1">Belongs to the peptidase C1 family.</text>
</comment>
<dbReference type="PROSITE" id="PS00139">
    <property type="entry name" value="THIOL_PROTEASE_CYS"/>
    <property type="match status" value="1"/>
</dbReference>
<organism evidence="6">
    <name type="scientific">Noctiluca scintillans</name>
    <name type="common">Sea sparkle</name>
    <name type="synonym">Red tide dinoflagellate</name>
    <dbReference type="NCBI Taxonomy" id="2966"/>
    <lineage>
        <taxon>Eukaryota</taxon>
        <taxon>Sar</taxon>
        <taxon>Alveolata</taxon>
        <taxon>Dinophyceae</taxon>
        <taxon>Noctilucales</taxon>
        <taxon>Noctilucaceae</taxon>
        <taxon>Noctiluca</taxon>
    </lineage>
</organism>
<accession>A0A7S1EYP4</accession>
<dbReference type="PROSITE" id="PS00639">
    <property type="entry name" value="THIOL_PROTEASE_HIS"/>
    <property type="match status" value="1"/>
</dbReference>
<dbReference type="InterPro" id="IPR013128">
    <property type="entry name" value="Peptidase_C1A"/>
</dbReference>
<dbReference type="Gene3D" id="3.90.70.10">
    <property type="entry name" value="Cysteine proteinases"/>
    <property type="match status" value="1"/>
</dbReference>
<dbReference type="InterPro" id="IPR000169">
    <property type="entry name" value="Pept_cys_AS"/>
</dbReference>
<evidence type="ECO:0000256" key="1">
    <source>
        <dbReference type="ARBA" id="ARBA00008455"/>
    </source>
</evidence>
<dbReference type="PANTHER" id="PTHR12411">
    <property type="entry name" value="CYSTEINE PROTEASE FAMILY C1-RELATED"/>
    <property type="match status" value="1"/>
</dbReference>
<evidence type="ECO:0000313" key="6">
    <source>
        <dbReference type="EMBL" id="CAD8832110.1"/>
    </source>
</evidence>
<protein>
    <submittedName>
        <fullName evidence="6">Uncharacterized protein</fullName>
    </submittedName>
</protein>
<sequence length="330" mass="36544">MSPLPLTLLALTANSSTLWESWKLHFGQQPTALDESIRYHNFLANLRFITEENLKSHHCKFGVNEFTSLTHEEFVAQHMGFREPAQFFGNLPSMGNHSWNGDVLPTSVDWVELGAVTPVKNQGQCGSCWSFSVSGALEGAFQIATGILTPLSEQQFVDCNHGWNMGCHGGFMDTAFAWARDHTLCTEASYPYKGKELSCKTSCETGIPSGVVVGYKDVAFMWFFTTSEQNMMSAVAQQPVSVAIEADRRVFQFYKWGVLNGDCGTRTNHAVLVVGYGRHPVGGEYWKLKNSWGSSWGLDGFILLKRDSGRLGECGVLEAPSFPVVHPRVV</sequence>
<reference evidence="6" key="1">
    <citation type="submission" date="2021-01" db="EMBL/GenBank/DDBJ databases">
        <authorList>
            <person name="Corre E."/>
            <person name="Pelletier E."/>
            <person name="Niang G."/>
            <person name="Scheremetjew M."/>
            <person name="Finn R."/>
            <person name="Kale V."/>
            <person name="Holt S."/>
            <person name="Cochrane G."/>
            <person name="Meng A."/>
            <person name="Brown T."/>
            <person name="Cohen L."/>
        </authorList>
    </citation>
    <scope>NUCLEOTIDE SEQUENCE</scope>
</reference>
<keyword evidence="2" id="KW-0865">Zymogen</keyword>
<dbReference type="InterPro" id="IPR039417">
    <property type="entry name" value="Peptidase_C1A_papain-like"/>
</dbReference>
<dbReference type="SUPFAM" id="SSF54001">
    <property type="entry name" value="Cysteine proteinases"/>
    <property type="match status" value="1"/>
</dbReference>
<dbReference type="GO" id="GO:0006508">
    <property type="term" value="P:proteolysis"/>
    <property type="evidence" value="ECO:0007669"/>
    <property type="project" value="InterPro"/>
</dbReference>
<feature type="domain" description="Peptidase C1A papain C-terminal" evidence="4">
    <location>
        <begin position="104"/>
        <end position="324"/>
    </location>
</feature>
<evidence type="ECO:0000259" key="5">
    <source>
        <dbReference type="SMART" id="SM00848"/>
    </source>
</evidence>
<evidence type="ECO:0000256" key="3">
    <source>
        <dbReference type="ARBA" id="ARBA00023157"/>
    </source>
</evidence>
<keyword evidence="3" id="KW-1015">Disulfide bond</keyword>
<dbReference type="SMART" id="SM00848">
    <property type="entry name" value="Inhibitor_I29"/>
    <property type="match status" value="1"/>
</dbReference>
<proteinExistence type="inferred from homology"/>
<feature type="domain" description="Cathepsin propeptide inhibitor" evidence="5">
    <location>
        <begin position="19"/>
        <end position="74"/>
    </location>
</feature>
<dbReference type="PRINTS" id="PR00705">
    <property type="entry name" value="PAPAIN"/>
</dbReference>
<dbReference type="InterPro" id="IPR000668">
    <property type="entry name" value="Peptidase_C1A_C"/>
</dbReference>
<dbReference type="InterPro" id="IPR025660">
    <property type="entry name" value="Pept_his_AS"/>
</dbReference>
<dbReference type="InterPro" id="IPR013201">
    <property type="entry name" value="Prot_inhib_I29"/>
</dbReference>
<evidence type="ECO:0000256" key="2">
    <source>
        <dbReference type="ARBA" id="ARBA00023145"/>
    </source>
</evidence>
<name>A0A7S1EYP4_NOCSC</name>
<dbReference type="FunFam" id="3.90.70.10:FF:000332">
    <property type="entry name" value="Cathepsin L1"/>
    <property type="match status" value="1"/>
</dbReference>
<dbReference type="SMART" id="SM00645">
    <property type="entry name" value="Pept_C1"/>
    <property type="match status" value="1"/>
</dbReference>
<dbReference type="EMBL" id="HBFQ01009209">
    <property type="protein sequence ID" value="CAD8832110.1"/>
    <property type="molecule type" value="Transcribed_RNA"/>
</dbReference>
<gene>
    <name evidence="6" type="ORF">NSCI0253_LOCUS6457</name>
</gene>
<dbReference type="AlphaFoldDB" id="A0A7S1EYP4"/>